<protein>
    <submittedName>
        <fullName evidence="3">Phosphotransferase</fullName>
    </submittedName>
</protein>
<feature type="domain" description="PhoU" evidence="2">
    <location>
        <begin position="129"/>
        <end position="202"/>
    </location>
</feature>
<dbReference type="Pfam" id="PF01895">
    <property type="entry name" value="PhoU"/>
    <property type="match status" value="1"/>
</dbReference>
<dbReference type="InterPro" id="IPR002575">
    <property type="entry name" value="Aminoglycoside_PTrfase"/>
</dbReference>
<dbReference type="SUPFAM" id="SSF56112">
    <property type="entry name" value="Protein kinase-like (PK-like)"/>
    <property type="match status" value="1"/>
</dbReference>
<dbReference type="SUPFAM" id="SSF109755">
    <property type="entry name" value="PhoU-like"/>
    <property type="match status" value="1"/>
</dbReference>
<accession>A0ABT0GU03</accession>
<dbReference type="InterPro" id="IPR038078">
    <property type="entry name" value="PhoU-like_sf"/>
</dbReference>
<sequence>MTGQRSRVPKTIRENLHFLCAEIDGQLIQLEAFFKEPTAATARRIQDRAGYAHNLKSRILAACVRQMTGAKKNNRKHITLRSLELIASDLQRLSNLARQSLHHVERIETFETLEPQRYPAIVKRVRSGVASIEQALTDSDSELAIEIGQLQDKIEADYRKLFKIYTKEMRNPDIRPADIANSLLVASEIQRMGDSLKSISEALISANIGQAVNFERYFALQSLMSDLEGPVGNLTVETIAETRSGSSISAIKDRKTEEVAAVFKDGEKSKVKEERQGVKSWHSIYPGLAPKILSYEKRNQSAALLIEHLPGFTFEHIVLSENDALCATALNRLTRTLKDVWKQTRAQEPAELGSMQQLAKRLGEVRRVHPEFQDRKVSFSGESLPALDKLIEQATEREANVPAPFSVYIHGDFNVDNIIYDPGEDRIHFIDLHRSRYMDYVQDVSVFMVSNYRLQVLDRDTRKRIMNVSQDFYKSARGFARKQGDATFEYRLALGLARSFASSTRFIFDKSHARRMWLRARYLIEQALACPPGGEARFRLPMKELFVD</sequence>
<keyword evidence="4" id="KW-1185">Reference proteome</keyword>
<evidence type="ECO:0000259" key="2">
    <source>
        <dbReference type="Pfam" id="PF01895"/>
    </source>
</evidence>
<organism evidence="3 4">
    <name type="scientific">Roseibium sediminicola</name>
    <dbReference type="NCBI Taxonomy" id="2933272"/>
    <lineage>
        <taxon>Bacteria</taxon>
        <taxon>Pseudomonadati</taxon>
        <taxon>Pseudomonadota</taxon>
        <taxon>Alphaproteobacteria</taxon>
        <taxon>Hyphomicrobiales</taxon>
        <taxon>Stappiaceae</taxon>
        <taxon>Roseibium</taxon>
    </lineage>
</organism>
<dbReference type="Gene3D" id="1.20.58.220">
    <property type="entry name" value="Phosphate transport system protein phou homolog 2, domain 2"/>
    <property type="match status" value="1"/>
</dbReference>
<comment type="caution">
    <text evidence="3">The sequence shown here is derived from an EMBL/GenBank/DDBJ whole genome shotgun (WGS) entry which is preliminary data.</text>
</comment>
<gene>
    <name evidence="3" type="ORF">M0H32_12160</name>
</gene>
<dbReference type="RefSeq" id="WP_248154275.1">
    <property type="nucleotide sequence ID" value="NZ_JALNMJ010000007.1"/>
</dbReference>
<dbReference type="Pfam" id="PF01636">
    <property type="entry name" value="APH"/>
    <property type="match status" value="1"/>
</dbReference>
<feature type="domain" description="Aminoglycoside phosphotransferase" evidence="1">
    <location>
        <begin position="289"/>
        <end position="448"/>
    </location>
</feature>
<proteinExistence type="predicted"/>
<name>A0ABT0GU03_9HYPH</name>
<dbReference type="InterPro" id="IPR011009">
    <property type="entry name" value="Kinase-like_dom_sf"/>
</dbReference>
<dbReference type="EMBL" id="JALNMJ010000007">
    <property type="protein sequence ID" value="MCK7612920.1"/>
    <property type="molecule type" value="Genomic_DNA"/>
</dbReference>
<evidence type="ECO:0000313" key="3">
    <source>
        <dbReference type="EMBL" id="MCK7612920.1"/>
    </source>
</evidence>
<reference evidence="3" key="1">
    <citation type="submission" date="2022-04" db="EMBL/GenBank/DDBJ databases">
        <title>Roseibium sp. CAU 1639 isolated from mud.</title>
        <authorList>
            <person name="Kim W."/>
        </authorList>
    </citation>
    <scope>NUCLEOTIDE SEQUENCE</scope>
    <source>
        <strain evidence="3">CAU 1639</strain>
    </source>
</reference>
<dbReference type="Proteomes" id="UP001431221">
    <property type="component" value="Unassembled WGS sequence"/>
</dbReference>
<dbReference type="Gene3D" id="3.90.1200.10">
    <property type="match status" value="1"/>
</dbReference>
<evidence type="ECO:0000313" key="4">
    <source>
        <dbReference type="Proteomes" id="UP001431221"/>
    </source>
</evidence>
<evidence type="ECO:0000259" key="1">
    <source>
        <dbReference type="Pfam" id="PF01636"/>
    </source>
</evidence>
<dbReference type="InterPro" id="IPR026022">
    <property type="entry name" value="PhoU_dom"/>
</dbReference>